<evidence type="ECO:0000256" key="3">
    <source>
        <dbReference type="RuleBase" id="RU000363"/>
    </source>
</evidence>
<dbReference type="EMBL" id="VXPY01000013">
    <property type="protein sequence ID" value="MYD89046.1"/>
    <property type="molecule type" value="Genomic_DNA"/>
</dbReference>
<dbReference type="GO" id="GO:0016491">
    <property type="term" value="F:oxidoreductase activity"/>
    <property type="evidence" value="ECO:0007669"/>
    <property type="project" value="UniProtKB-KW"/>
</dbReference>
<organism evidence="4">
    <name type="scientific">Caldilineaceae bacterium SB0662_bin_9</name>
    <dbReference type="NCBI Taxonomy" id="2605258"/>
    <lineage>
        <taxon>Bacteria</taxon>
        <taxon>Bacillati</taxon>
        <taxon>Chloroflexota</taxon>
        <taxon>Caldilineae</taxon>
        <taxon>Caldilineales</taxon>
        <taxon>Caldilineaceae</taxon>
    </lineage>
</organism>
<dbReference type="PANTHER" id="PTHR43669">
    <property type="entry name" value="5-KETO-D-GLUCONATE 5-REDUCTASE"/>
    <property type="match status" value="1"/>
</dbReference>
<name>A0A6B1DQF9_9CHLR</name>
<reference evidence="4" key="1">
    <citation type="submission" date="2019-09" db="EMBL/GenBank/DDBJ databases">
        <title>Characterisation of the sponge microbiome using genome-centric metagenomics.</title>
        <authorList>
            <person name="Engelberts J.P."/>
            <person name="Robbins S.J."/>
            <person name="De Goeij J.M."/>
            <person name="Aranda M."/>
            <person name="Bell S.C."/>
            <person name="Webster N.S."/>
        </authorList>
    </citation>
    <scope>NUCLEOTIDE SEQUENCE</scope>
    <source>
        <strain evidence="4">SB0662_bin_9</strain>
    </source>
</reference>
<dbReference type="PANTHER" id="PTHR43669:SF3">
    <property type="entry name" value="ALCOHOL DEHYDROGENASE, PUTATIVE (AFU_ORTHOLOGUE AFUA_3G03445)-RELATED"/>
    <property type="match status" value="1"/>
</dbReference>
<dbReference type="PRINTS" id="PR00081">
    <property type="entry name" value="GDHRDH"/>
</dbReference>
<evidence type="ECO:0000256" key="1">
    <source>
        <dbReference type="ARBA" id="ARBA00006484"/>
    </source>
</evidence>
<evidence type="ECO:0000256" key="2">
    <source>
        <dbReference type="ARBA" id="ARBA00023002"/>
    </source>
</evidence>
<dbReference type="AlphaFoldDB" id="A0A6B1DQF9"/>
<proteinExistence type="inferred from homology"/>
<comment type="similarity">
    <text evidence="1 3">Belongs to the short-chain dehydrogenases/reductases (SDR) family.</text>
</comment>
<protein>
    <submittedName>
        <fullName evidence="4">SDR family NAD(P)-dependent oxidoreductase</fullName>
    </submittedName>
</protein>
<dbReference type="PRINTS" id="PR00080">
    <property type="entry name" value="SDRFAMILY"/>
</dbReference>
<dbReference type="InterPro" id="IPR036291">
    <property type="entry name" value="NAD(P)-bd_dom_sf"/>
</dbReference>
<dbReference type="Gene3D" id="3.40.50.720">
    <property type="entry name" value="NAD(P)-binding Rossmann-like Domain"/>
    <property type="match status" value="1"/>
</dbReference>
<dbReference type="SUPFAM" id="SSF51735">
    <property type="entry name" value="NAD(P)-binding Rossmann-fold domains"/>
    <property type="match status" value="1"/>
</dbReference>
<dbReference type="InterPro" id="IPR002347">
    <property type="entry name" value="SDR_fam"/>
</dbReference>
<evidence type="ECO:0000313" key="4">
    <source>
        <dbReference type="EMBL" id="MYD89046.1"/>
    </source>
</evidence>
<comment type="caution">
    <text evidence="4">The sequence shown here is derived from an EMBL/GenBank/DDBJ whole genome shotgun (WGS) entry which is preliminary data.</text>
</comment>
<keyword evidence="2" id="KW-0560">Oxidoreductase</keyword>
<accession>A0A6B1DQF9</accession>
<dbReference type="Pfam" id="PF00106">
    <property type="entry name" value="adh_short"/>
    <property type="match status" value="1"/>
</dbReference>
<dbReference type="CDD" id="cd05233">
    <property type="entry name" value="SDR_c"/>
    <property type="match status" value="1"/>
</dbReference>
<sequence>MFQRDESGLHNVLNLQDRTAIVTGASSGFGAATARALAARGVRVAMMARTASALEKLAGEIESAGGSVRAIPVDVADTDALGAACEEAANHLGPIEILVNNAGTNVVPRRYADTSLDQWRTVLAVNLDAAFLLTKLVMPGMHELGRGSIVNVASRAANYPSLLAGVAYSSSKLGMAALNRIANEEGNPFGIRAILVNPGVGATPILDRRPEPPPQELRNRMLQAEDVADTIVFAVSLPYRVCLENIDVYPTDPDVR</sequence>
<gene>
    <name evidence="4" type="ORF">F4Y08_01735</name>
</gene>